<evidence type="ECO:0000313" key="1">
    <source>
        <dbReference type="EMBL" id="PJR08773.1"/>
    </source>
</evidence>
<evidence type="ECO:0000313" key="2">
    <source>
        <dbReference type="Proteomes" id="UP000231987"/>
    </source>
</evidence>
<proteinExistence type="predicted"/>
<dbReference type="AlphaFoldDB" id="A0A2J0YT66"/>
<gene>
    <name evidence="1" type="ORF">CEJ86_32395</name>
</gene>
<organism evidence="1 2">
    <name type="scientific">Rhizobium meliloti</name>
    <name type="common">Ensifer meliloti</name>
    <name type="synonym">Sinorhizobium meliloti</name>
    <dbReference type="NCBI Taxonomy" id="382"/>
    <lineage>
        <taxon>Bacteria</taxon>
        <taxon>Pseudomonadati</taxon>
        <taxon>Pseudomonadota</taxon>
        <taxon>Alphaproteobacteria</taxon>
        <taxon>Hyphomicrobiales</taxon>
        <taxon>Rhizobiaceae</taxon>
        <taxon>Sinorhizobium/Ensifer group</taxon>
        <taxon>Sinorhizobium</taxon>
    </lineage>
</organism>
<dbReference type="Proteomes" id="UP000231987">
    <property type="component" value="Unassembled WGS sequence"/>
</dbReference>
<dbReference type="EMBL" id="NJGD01000037">
    <property type="protein sequence ID" value="PJR08773.1"/>
    <property type="molecule type" value="Genomic_DNA"/>
</dbReference>
<protein>
    <submittedName>
        <fullName evidence="1">Uncharacterized protein</fullName>
    </submittedName>
</protein>
<accession>A0A2J0YT66</accession>
<sequence length="80" mass="8475">MTSLTKLMCSVTVLAGAILGVPTLASAGGGYYEGISTKRVNVGHNKDTKAARAGAKVVVNRPFPKRGAYYKGIFRNGEMR</sequence>
<comment type="caution">
    <text evidence="1">The sequence shown here is derived from an EMBL/GenBank/DDBJ whole genome shotgun (WGS) entry which is preliminary data.</text>
</comment>
<name>A0A2J0YT66_RHIML</name>
<reference evidence="1 2" key="1">
    <citation type="submission" date="2017-06" db="EMBL/GenBank/DDBJ databases">
        <title>Ensifer strains isolated from leguminous trees and herbs display diverse denitrification phenotypes with some acting as strong N2O sinks.</title>
        <authorList>
            <person name="Woliy K."/>
            <person name="Mania D."/>
            <person name="Bakken L.R."/>
            <person name="Frostegard A."/>
        </authorList>
    </citation>
    <scope>NUCLEOTIDE SEQUENCE [LARGE SCALE GENOMIC DNA]</scope>
    <source>
        <strain evidence="1 2">AC50a</strain>
    </source>
</reference>